<evidence type="ECO:0000313" key="2">
    <source>
        <dbReference type="EMBL" id="SFF08879.1"/>
    </source>
</evidence>
<dbReference type="PROSITE" id="PS51257">
    <property type="entry name" value="PROKAR_LIPOPROTEIN"/>
    <property type="match status" value="1"/>
</dbReference>
<gene>
    <name evidence="2" type="ORF">SAMN04487969_113138</name>
</gene>
<dbReference type="RefSeq" id="WP_052737148.1">
    <property type="nucleotide sequence ID" value="NZ_FONN01000013.1"/>
</dbReference>
<protein>
    <submittedName>
        <fullName evidence="2">Extracellular solute-binding protein</fullName>
    </submittedName>
</protein>
<dbReference type="Pfam" id="PF01547">
    <property type="entry name" value="SBP_bac_1"/>
    <property type="match status" value="1"/>
</dbReference>
<dbReference type="InterPro" id="IPR022627">
    <property type="entry name" value="DUF3502"/>
</dbReference>
<reference evidence="3" key="1">
    <citation type="submission" date="2016-10" db="EMBL/GenBank/DDBJ databases">
        <authorList>
            <person name="Varghese N."/>
            <person name="Submissions S."/>
        </authorList>
    </citation>
    <scope>NUCLEOTIDE SEQUENCE [LARGE SCALE GENOMIC DNA]</scope>
    <source>
        <strain evidence="3">CGMCC 1.10223</strain>
    </source>
</reference>
<accession>A0A1I2FVQ2</accession>
<sequence>MKASHLSNRSLVLILVMICLLLAAGCQGSSAKNLKNAAVKQGEKASDPVTLKVMFFGSKPADMDKILAEFERLTKDTLHIKLDISWDIADTYNQKMRLKMAAGEQIDMLFDASWMSLEQNIGQGYYQPLDDYFLNDKYPGLKQAFPQAILDANRINGSLYTIPLTSNYTDFGTIFIRKDLREKYGLPPIQNMEQFQVFLEKVEQNNPEIIPFGIGNRGFFDMFYNFKDKQTRFRAVPHVIYGTGVEFNLVLSDDGKQVLGATTIGDPEADYAKLPAPFNQSNYFYSHNDKRVEFSRFIPADVLSNVEDLVVTGKAAAGEGAISGISKIKQRLKGAVPEADLEVFVYNDAARTLQPKAIGTSYKAWNNIVIPIFSRHKEESMKFINWLYESEANHDLFELGIEGLHWNKKGDHMYEMTPYAKDYLFPAYELTLNPLLSRLNADHDEQTLQYLQYQASEDSYYRVALSGFTFNPEPVKIEIAKVQPRFEAFNLITQAGLEPNWREEASKLNAELRMLGLEKIRAEFIKQVQAYIDSGGH</sequence>
<feature type="domain" description="DUF3502" evidence="1">
    <location>
        <begin position="465"/>
        <end position="532"/>
    </location>
</feature>
<organism evidence="2 3">
    <name type="scientific">Paenibacillus algorifonticola</name>
    <dbReference type="NCBI Taxonomy" id="684063"/>
    <lineage>
        <taxon>Bacteria</taxon>
        <taxon>Bacillati</taxon>
        <taxon>Bacillota</taxon>
        <taxon>Bacilli</taxon>
        <taxon>Bacillales</taxon>
        <taxon>Paenibacillaceae</taxon>
        <taxon>Paenibacillus</taxon>
    </lineage>
</organism>
<dbReference type="Proteomes" id="UP000183410">
    <property type="component" value="Unassembled WGS sequence"/>
</dbReference>
<dbReference type="InterPro" id="IPR006059">
    <property type="entry name" value="SBP"/>
</dbReference>
<dbReference type="InterPro" id="IPR050490">
    <property type="entry name" value="Bact_solute-bd_prot1"/>
</dbReference>
<dbReference type="PANTHER" id="PTHR43649:SF17">
    <property type="entry name" value="ABC TRANSPORTER SOLUTE BINDING PROTEIN-SUGAR TRANSPORT"/>
    <property type="match status" value="1"/>
</dbReference>
<keyword evidence="3" id="KW-1185">Reference proteome</keyword>
<evidence type="ECO:0000259" key="1">
    <source>
        <dbReference type="Pfam" id="PF12010"/>
    </source>
</evidence>
<dbReference type="EMBL" id="FONN01000013">
    <property type="protein sequence ID" value="SFF08879.1"/>
    <property type="molecule type" value="Genomic_DNA"/>
</dbReference>
<name>A0A1I2FVQ2_9BACL</name>
<dbReference type="SUPFAM" id="SSF53850">
    <property type="entry name" value="Periplasmic binding protein-like II"/>
    <property type="match status" value="1"/>
</dbReference>
<dbReference type="PANTHER" id="PTHR43649">
    <property type="entry name" value="ARABINOSE-BINDING PROTEIN-RELATED"/>
    <property type="match status" value="1"/>
</dbReference>
<dbReference type="AlphaFoldDB" id="A0A1I2FVQ2"/>
<proteinExistence type="predicted"/>
<evidence type="ECO:0000313" key="3">
    <source>
        <dbReference type="Proteomes" id="UP000183410"/>
    </source>
</evidence>
<dbReference type="Pfam" id="PF12010">
    <property type="entry name" value="DUF3502"/>
    <property type="match status" value="1"/>
</dbReference>
<dbReference type="Gene3D" id="3.40.190.10">
    <property type="entry name" value="Periplasmic binding protein-like II"/>
    <property type="match status" value="1"/>
</dbReference>